<reference evidence="1 2" key="1">
    <citation type="journal article" date="2024" name="Nat. Commun.">
        <title>Phylogenomics reveals the evolutionary origins of lichenization in chlorophyte algae.</title>
        <authorList>
            <person name="Puginier C."/>
            <person name="Libourel C."/>
            <person name="Otte J."/>
            <person name="Skaloud P."/>
            <person name="Haon M."/>
            <person name="Grisel S."/>
            <person name="Petersen M."/>
            <person name="Berrin J.G."/>
            <person name="Delaux P.M."/>
            <person name="Dal Grande F."/>
            <person name="Keller J."/>
        </authorList>
    </citation>
    <scope>NUCLEOTIDE SEQUENCE [LARGE SCALE GENOMIC DNA]</scope>
    <source>
        <strain evidence="1 2">SAG 2036</strain>
    </source>
</reference>
<name>A0AAW1PEI9_9CHLO</name>
<keyword evidence="2" id="KW-1185">Reference proteome</keyword>
<proteinExistence type="predicted"/>
<dbReference type="AlphaFoldDB" id="A0AAW1PEI9"/>
<protein>
    <submittedName>
        <fullName evidence="1">Uncharacterized protein</fullName>
    </submittedName>
</protein>
<gene>
    <name evidence="1" type="ORF">WJX73_010753</name>
</gene>
<organism evidence="1 2">
    <name type="scientific">Symbiochloris irregularis</name>
    <dbReference type="NCBI Taxonomy" id="706552"/>
    <lineage>
        <taxon>Eukaryota</taxon>
        <taxon>Viridiplantae</taxon>
        <taxon>Chlorophyta</taxon>
        <taxon>core chlorophytes</taxon>
        <taxon>Trebouxiophyceae</taxon>
        <taxon>Trebouxiales</taxon>
        <taxon>Trebouxiaceae</taxon>
        <taxon>Symbiochloris</taxon>
    </lineage>
</organism>
<comment type="caution">
    <text evidence="1">The sequence shown here is derived from an EMBL/GenBank/DDBJ whole genome shotgun (WGS) entry which is preliminary data.</text>
</comment>
<sequence>MTWEEISAQFLPQDLQTSISKVVKEVYEQSGGQREAFSHAEISYQPEWLPIVYLKLWERCADDSGEEFQRLAYTLGARPSDDSSGSSGKSCWLLPACLWRPIQVWLKVALSTLTLGLTFVGASQNGQAGTWLA</sequence>
<accession>A0AAW1PEI9</accession>
<dbReference type="Proteomes" id="UP001465755">
    <property type="component" value="Unassembled WGS sequence"/>
</dbReference>
<evidence type="ECO:0000313" key="2">
    <source>
        <dbReference type="Proteomes" id="UP001465755"/>
    </source>
</evidence>
<evidence type="ECO:0000313" key="1">
    <source>
        <dbReference type="EMBL" id="KAK9808134.1"/>
    </source>
</evidence>
<dbReference type="EMBL" id="JALJOQ010000027">
    <property type="protein sequence ID" value="KAK9808134.1"/>
    <property type="molecule type" value="Genomic_DNA"/>
</dbReference>